<feature type="region of interest" description="Disordered" evidence="1">
    <location>
        <begin position="1"/>
        <end position="26"/>
    </location>
</feature>
<keyword evidence="3" id="KW-1185">Reference proteome</keyword>
<evidence type="ECO:0000313" key="3">
    <source>
        <dbReference type="Proteomes" id="UP001251374"/>
    </source>
</evidence>
<dbReference type="Proteomes" id="UP001251374">
    <property type="component" value="Unassembled WGS sequence"/>
</dbReference>
<gene>
    <name evidence="2" type="ORF">QC821_09260</name>
</gene>
<dbReference type="RefSeq" id="WP_309720070.1">
    <property type="nucleotide sequence ID" value="NZ_JARWAM010000006.1"/>
</dbReference>
<evidence type="ECO:0000313" key="2">
    <source>
        <dbReference type="EMBL" id="MDR5905459.1"/>
    </source>
</evidence>
<protein>
    <submittedName>
        <fullName evidence="2">Uncharacterized protein</fullName>
    </submittedName>
</protein>
<comment type="caution">
    <text evidence="2">The sequence shown here is derived from an EMBL/GenBank/DDBJ whole genome shotgun (WGS) entry which is preliminary data.</text>
</comment>
<organism evidence="2 3">
    <name type="scientific">Franzmannia qiaohouensis</name>
    <dbReference type="NCBI Taxonomy" id="1329370"/>
    <lineage>
        <taxon>Bacteria</taxon>
        <taxon>Pseudomonadati</taxon>
        <taxon>Pseudomonadota</taxon>
        <taxon>Gammaproteobacteria</taxon>
        <taxon>Oceanospirillales</taxon>
        <taxon>Halomonadaceae</taxon>
        <taxon>Franzmannia</taxon>
    </lineage>
</organism>
<reference evidence="2 3" key="1">
    <citation type="submission" date="2023-04" db="EMBL/GenBank/DDBJ databases">
        <title>A long-awaited taxogenomic arrangement of the family Halomonadaceae.</title>
        <authorList>
            <person name="De La Haba R."/>
            <person name="Chuvochina M."/>
            <person name="Wittouck S."/>
            <person name="Arahal D.R."/>
            <person name="Sanchez-Porro C."/>
            <person name="Hugenholtz P."/>
            <person name="Ventosa A."/>
        </authorList>
    </citation>
    <scope>NUCLEOTIDE SEQUENCE [LARGE SCALE GENOMIC DNA]</scope>
    <source>
        <strain evidence="2 3">DSM 26770</strain>
    </source>
</reference>
<evidence type="ECO:0000256" key="1">
    <source>
        <dbReference type="SAM" id="MobiDB-lite"/>
    </source>
</evidence>
<proteinExistence type="predicted"/>
<sequence>MSHAEPASREALPPDGGRDVTSSSRRRLRGRWWLAGLLVGCLLPAGLAQGDVRLVSRVVQICWLVPDSIRAERQRQARRRRWLPQLRRRPRVLRRTWRPSAVSPMLRRVAGVDVLSRRGPPLMFAPRA</sequence>
<accession>A0ABU1HF98</accession>
<dbReference type="EMBL" id="JARWAM010000006">
    <property type="protein sequence ID" value="MDR5905459.1"/>
    <property type="molecule type" value="Genomic_DNA"/>
</dbReference>
<name>A0ABU1HF98_9GAMM</name>